<gene>
    <name evidence="2" type="ORF">AAFH96_11885</name>
</gene>
<sequence length="669" mass="71603">MLLLDNVRTVGQVRPLLSAGGPAVILVTSRARLTGLVAQHDASRRTVDPLAPAESRELLVRIIGRARADTARAPIEELARACGHLPLALRIAGANLADHPRWTTADYVAAITSDKRLARLTVEGEESIAVRVALDHSYAVLTPEEQQLFRLLGVLPTPSFDPATAAALSGATRDVTERLLDRLVAISLVEPRAGERYAFHDLVRLYSRERAQDSEPAAHIDHAWGRVLEHYLGLVDQAARLLYPNLLRPETGRAPAPSTSFADDSGKAIAWLDAERANLVAAVRHATTTRPYDGWILADGLRGYFWLQRHMVDWLAVAEAGLAAADSIHDDLGLATAHLCQGNYAVATRHYTLAHRGAEAADWLEGQAAAMGGLGTVNLQSGQLELAARSYRGAFEANQKLGRIANQATNLSNLGLVYLDLGQARVAADHFGAALALHREAGSVTGQSYTLTNLGESMRILGEFAQATTCAEESLALARAAAYRSGELVALGVLALIDRDTGALDRALDRTRTALAGVEESGDRSSEADIRNTIGSIELLAGDHTDAEETYRVALDIAFAAGTRYQEADARIGLAETALRQGDIKAALSMVDGAIEIATATGYRHIEARARAVLAEVHRATGGIAEARTQAAQALALHEQVGHLLGIDRTRALLRRLAADETAVRDTEG</sequence>
<dbReference type="SUPFAM" id="SSF52540">
    <property type="entry name" value="P-loop containing nucleoside triphosphate hydrolases"/>
    <property type="match status" value="1"/>
</dbReference>
<name>A0ABV5CPF0_9ACTN</name>
<dbReference type="EMBL" id="JBCGDC010000026">
    <property type="protein sequence ID" value="MFB6393797.1"/>
    <property type="molecule type" value="Genomic_DNA"/>
</dbReference>
<dbReference type="PANTHER" id="PTHR47691:SF3">
    <property type="entry name" value="HTH-TYPE TRANSCRIPTIONAL REGULATOR RV0890C-RELATED"/>
    <property type="match status" value="1"/>
</dbReference>
<protein>
    <submittedName>
        <fullName evidence="2">Tetratricopeptide repeat protein</fullName>
    </submittedName>
</protein>
<dbReference type="SUPFAM" id="SSF48452">
    <property type="entry name" value="TPR-like"/>
    <property type="match status" value="2"/>
</dbReference>
<organism evidence="2 3">
    <name type="scientific">Polymorphospora lycopeni</name>
    <dbReference type="NCBI Taxonomy" id="3140240"/>
    <lineage>
        <taxon>Bacteria</taxon>
        <taxon>Bacillati</taxon>
        <taxon>Actinomycetota</taxon>
        <taxon>Actinomycetes</taxon>
        <taxon>Micromonosporales</taxon>
        <taxon>Micromonosporaceae</taxon>
        <taxon>Polymorphospora</taxon>
    </lineage>
</organism>
<dbReference type="Gene3D" id="1.25.40.10">
    <property type="entry name" value="Tetratricopeptide repeat domain"/>
    <property type="match status" value="2"/>
</dbReference>
<dbReference type="PANTHER" id="PTHR47691">
    <property type="entry name" value="REGULATOR-RELATED"/>
    <property type="match status" value="1"/>
</dbReference>
<dbReference type="SMART" id="SM00028">
    <property type="entry name" value="TPR"/>
    <property type="match status" value="6"/>
</dbReference>
<reference evidence="2 3" key="1">
    <citation type="submission" date="2024-04" db="EMBL/GenBank/DDBJ databases">
        <title>Polymorphospora sp. isolated from Baiyangdian Lake in Xiong'an New Area.</title>
        <authorList>
            <person name="Zhang X."/>
            <person name="Liu J."/>
        </authorList>
    </citation>
    <scope>NUCLEOTIDE SEQUENCE [LARGE SCALE GENOMIC DNA]</scope>
    <source>
        <strain evidence="2 3">2-325</strain>
    </source>
</reference>
<dbReference type="InterPro" id="IPR027417">
    <property type="entry name" value="P-loop_NTPase"/>
</dbReference>
<feature type="repeat" description="TPR" evidence="1">
    <location>
        <begin position="408"/>
        <end position="441"/>
    </location>
</feature>
<evidence type="ECO:0000313" key="3">
    <source>
        <dbReference type="Proteomes" id="UP001582793"/>
    </source>
</evidence>
<keyword evidence="3" id="KW-1185">Reference proteome</keyword>
<evidence type="ECO:0000256" key="1">
    <source>
        <dbReference type="PROSITE-ProRule" id="PRU00339"/>
    </source>
</evidence>
<evidence type="ECO:0000313" key="2">
    <source>
        <dbReference type="EMBL" id="MFB6393797.1"/>
    </source>
</evidence>
<accession>A0ABV5CPF0</accession>
<proteinExistence type="predicted"/>
<keyword evidence="1" id="KW-0802">TPR repeat</keyword>
<dbReference type="RefSeq" id="WP_375734165.1">
    <property type="nucleotide sequence ID" value="NZ_JBCGDC010000026.1"/>
</dbReference>
<comment type="caution">
    <text evidence="2">The sequence shown here is derived from an EMBL/GenBank/DDBJ whole genome shotgun (WGS) entry which is preliminary data.</text>
</comment>
<dbReference type="PROSITE" id="PS50005">
    <property type="entry name" value="TPR"/>
    <property type="match status" value="1"/>
</dbReference>
<dbReference type="InterPro" id="IPR011990">
    <property type="entry name" value="TPR-like_helical_dom_sf"/>
</dbReference>
<dbReference type="Gene3D" id="1.10.10.10">
    <property type="entry name" value="Winged helix-like DNA-binding domain superfamily/Winged helix DNA-binding domain"/>
    <property type="match status" value="1"/>
</dbReference>
<dbReference type="InterPro" id="IPR019734">
    <property type="entry name" value="TPR_rpt"/>
</dbReference>
<dbReference type="InterPro" id="IPR036388">
    <property type="entry name" value="WH-like_DNA-bd_sf"/>
</dbReference>
<dbReference type="Pfam" id="PF13424">
    <property type="entry name" value="TPR_12"/>
    <property type="match status" value="1"/>
</dbReference>
<dbReference type="Proteomes" id="UP001582793">
    <property type="component" value="Unassembled WGS sequence"/>
</dbReference>